<evidence type="ECO:0000313" key="4">
    <source>
        <dbReference type="Proteomes" id="UP000076715"/>
    </source>
</evidence>
<dbReference type="InterPro" id="IPR007627">
    <property type="entry name" value="RNA_pol_sigma70_r2"/>
</dbReference>
<feature type="domain" description="DUF6596" evidence="2">
    <location>
        <begin position="193"/>
        <end position="295"/>
    </location>
</feature>
<dbReference type="PANTHER" id="PTHR47756:SF2">
    <property type="entry name" value="BLL6612 PROTEIN"/>
    <property type="match status" value="1"/>
</dbReference>
<accession>A0A162WYG6</accession>
<dbReference type="EMBL" id="LQRT01000058">
    <property type="protein sequence ID" value="KZS38332.1"/>
    <property type="molecule type" value="Genomic_DNA"/>
</dbReference>
<proteinExistence type="predicted"/>
<dbReference type="GO" id="GO:0003700">
    <property type="term" value="F:DNA-binding transcription factor activity"/>
    <property type="evidence" value="ECO:0007669"/>
    <property type="project" value="InterPro"/>
</dbReference>
<dbReference type="SUPFAM" id="SSF88659">
    <property type="entry name" value="Sigma3 and sigma4 domains of RNA polymerase sigma factors"/>
    <property type="match status" value="1"/>
</dbReference>
<dbReference type="STRING" id="1642818.AWE51_17395"/>
<evidence type="ECO:0008006" key="5">
    <source>
        <dbReference type="Google" id="ProtNLM"/>
    </source>
</evidence>
<protein>
    <recommendedName>
        <fullName evidence="5">RNA polymerase subunit sigma-24</fullName>
    </recommendedName>
</protein>
<dbReference type="Proteomes" id="UP000076715">
    <property type="component" value="Unassembled WGS sequence"/>
</dbReference>
<dbReference type="InterPro" id="IPR013324">
    <property type="entry name" value="RNA_pol_sigma_r3/r4-like"/>
</dbReference>
<dbReference type="InterPro" id="IPR013325">
    <property type="entry name" value="RNA_pol_sigma_r2"/>
</dbReference>
<comment type="caution">
    <text evidence="3">The sequence shown here is derived from an EMBL/GenBank/DDBJ whole genome shotgun (WGS) entry which is preliminary data.</text>
</comment>
<dbReference type="GO" id="GO:0006352">
    <property type="term" value="P:DNA-templated transcription initiation"/>
    <property type="evidence" value="ECO:0007669"/>
    <property type="project" value="InterPro"/>
</dbReference>
<dbReference type="InterPro" id="IPR046531">
    <property type="entry name" value="DUF6596"/>
</dbReference>
<dbReference type="NCBIfam" id="TIGR02937">
    <property type="entry name" value="sigma70-ECF"/>
    <property type="match status" value="1"/>
</dbReference>
<evidence type="ECO:0000313" key="3">
    <source>
        <dbReference type="EMBL" id="KZS38332.1"/>
    </source>
</evidence>
<keyword evidence="4" id="KW-1185">Reference proteome</keyword>
<dbReference type="Pfam" id="PF20239">
    <property type="entry name" value="DUF6596"/>
    <property type="match status" value="1"/>
</dbReference>
<dbReference type="Gene3D" id="1.10.1740.10">
    <property type="match status" value="1"/>
</dbReference>
<organism evidence="3 4">
    <name type="scientific">Aquimarina aggregata</name>
    <dbReference type="NCBI Taxonomy" id="1642818"/>
    <lineage>
        <taxon>Bacteria</taxon>
        <taxon>Pseudomonadati</taxon>
        <taxon>Bacteroidota</taxon>
        <taxon>Flavobacteriia</taxon>
        <taxon>Flavobacteriales</taxon>
        <taxon>Flavobacteriaceae</taxon>
        <taxon>Aquimarina</taxon>
    </lineage>
</organism>
<name>A0A162WYG6_9FLAO</name>
<dbReference type="AlphaFoldDB" id="A0A162WYG6"/>
<evidence type="ECO:0000259" key="1">
    <source>
        <dbReference type="Pfam" id="PF04542"/>
    </source>
</evidence>
<evidence type="ECO:0000259" key="2">
    <source>
        <dbReference type="Pfam" id="PF20239"/>
    </source>
</evidence>
<dbReference type="OrthoDB" id="9780299at2"/>
<gene>
    <name evidence="3" type="ORF">AWE51_17395</name>
</gene>
<dbReference type="RefSeq" id="WP_066319233.1">
    <property type="nucleotide sequence ID" value="NZ_LQRT01000058.1"/>
</dbReference>
<dbReference type="PANTHER" id="PTHR47756">
    <property type="entry name" value="BLL6612 PROTEIN-RELATED"/>
    <property type="match status" value="1"/>
</dbReference>
<dbReference type="SUPFAM" id="SSF88946">
    <property type="entry name" value="Sigma2 domain of RNA polymerase sigma factors"/>
    <property type="match status" value="1"/>
</dbReference>
<reference evidence="3 4" key="1">
    <citation type="submission" date="2016-01" db="EMBL/GenBank/DDBJ databases">
        <title>The draft genome sequence of Aquimarina sp. RZW4-3-2.</title>
        <authorList>
            <person name="Wang Y."/>
        </authorList>
    </citation>
    <scope>NUCLEOTIDE SEQUENCE [LARGE SCALE GENOMIC DNA]</scope>
    <source>
        <strain evidence="3 4">RZW4-3-2</strain>
    </source>
</reference>
<feature type="domain" description="RNA polymerase sigma-70 region 2" evidence="1">
    <location>
        <begin position="15"/>
        <end position="82"/>
    </location>
</feature>
<dbReference type="Pfam" id="PF04542">
    <property type="entry name" value="Sigma70_r2"/>
    <property type="match status" value="1"/>
</dbReference>
<dbReference type="InterPro" id="IPR014284">
    <property type="entry name" value="RNA_pol_sigma-70_dom"/>
</dbReference>
<sequence length="424" mass="49257">MENNNNIDQTLNHLFREESGKMVSVLIKIFGTENIEMAEDVVQDALVKALETWKYNGMPDNPRAWLYRTAKNKAIDVIRRNKHSKLIDFSDPQKQLLTSGYTLETTMDNYWNEDGIKDDFLGMMYGCCHPEISQENQITFILKSLCGFSTKEVAKSFLTSPDTISKRLYRTKEYFRKNRISLQIPTNKQIEERTHTVLSAIYLLFNEGYNSTHADQLIRKDLIGQAMLLCKSLLSNKRTKLPEVYALMALMCFHSARLDSRITREGELILLSKQDRTSWDKVLIQTGEKYLNHAAFGNNLTTYHLEAAIAFQHCAAQQYEDTNWKEILMYYDLLLEIADDPIVFLNRCLVILEYKGPKEALIVLKTMKNTSMLDKYYVYHATLGEIYKRLLNTNLSIKHYERAIKLTQSKQEQQFLKDKIAGKC</sequence>